<feature type="region of interest" description="Disordered" evidence="1">
    <location>
        <begin position="1"/>
        <end position="72"/>
    </location>
</feature>
<organism evidence="2 3">
    <name type="scientific">Microscilla marina ATCC 23134</name>
    <dbReference type="NCBI Taxonomy" id="313606"/>
    <lineage>
        <taxon>Bacteria</taxon>
        <taxon>Pseudomonadati</taxon>
        <taxon>Bacteroidota</taxon>
        <taxon>Cytophagia</taxon>
        <taxon>Cytophagales</taxon>
        <taxon>Microscillaceae</taxon>
        <taxon>Microscilla</taxon>
    </lineage>
</organism>
<dbReference type="EMBL" id="AAWS01000060">
    <property type="protein sequence ID" value="EAY24828.1"/>
    <property type="molecule type" value="Genomic_DNA"/>
</dbReference>
<accession>A1ZXP9</accession>
<evidence type="ECO:0000313" key="3">
    <source>
        <dbReference type="Proteomes" id="UP000004095"/>
    </source>
</evidence>
<dbReference type="Proteomes" id="UP000004095">
    <property type="component" value="Unassembled WGS sequence"/>
</dbReference>
<feature type="compositionally biased region" description="Basic and acidic residues" evidence="1">
    <location>
        <begin position="59"/>
        <end position="72"/>
    </location>
</feature>
<gene>
    <name evidence="2" type="ORF">M23134_06720</name>
</gene>
<evidence type="ECO:0000256" key="1">
    <source>
        <dbReference type="SAM" id="MobiDB-lite"/>
    </source>
</evidence>
<proteinExistence type="predicted"/>
<keyword evidence="3" id="KW-1185">Reference proteome</keyword>
<dbReference type="RefSeq" id="WP_002704030.1">
    <property type="nucleotide sequence ID" value="NZ_AAWS01000060.1"/>
</dbReference>
<feature type="compositionally biased region" description="Polar residues" evidence="1">
    <location>
        <begin position="7"/>
        <end position="23"/>
    </location>
</feature>
<comment type="caution">
    <text evidence="2">The sequence shown here is derived from an EMBL/GenBank/DDBJ whole genome shotgun (WGS) entry which is preliminary data.</text>
</comment>
<reference evidence="2 3" key="1">
    <citation type="submission" date="2007-01" db="EMBL/GenBank/DDBJ databases">
        <authorList>
            <person name="Haygood M."/>
            <person name="Podell S."/>
            <person name="Anderson C."/>
            <person name="Hopkinson B."/>
            <person name="Roe K."/>
            <person name="Barbeau K."/>
            <person name="Gaasterland T."/>
            <person name="Ferriera S."/>
            <person name="Johnson J."/>
            <person name="Kravitz S."/>
            <person name="Beeson K."/>
            <person name="Sutton G."/>
            <person name="Rogers Y.-H."/>
            <person name="Friedman R."/>
            <person name="Frazier M."/>
            <person name="Venter J.C."/>
        </authorList>
    </citation>
    <scope>NUCLEOTIDE SEQUENCE [LARGE SCALE GENOMIC DNA]</scope>
    <source>
        <strain evidence="2 3">ATCC 23134</strain>
    </source>
</reference>
<name>A1ZXP9_MICM2</name>
<sequence>MEHKQAQNEQDQTSQNQVPQQQRRTNDSHKSKHKTHKAKQDPVPSKYRNKASLNNAVVQRKEEEEAIKARGKTAQHEIRIDKISKTLTVAVVDVVQPNDSPWVYAVTYYPDMSPIDGLRKIYLYNSPYNQVMLSEYGMKPKFSANMKTFEEFWLKHKAGLQTGQGYDWNIDPGQRVFINVNSIGLQQFVEIVKSQKDDRYRKATPFEVWLRKHVDLNAWDDLVNMAYDDAVQMLLPPAGKDPDGEPKKVIYPLDAVNRNKAPEEKYNKMYYGEDIYDEDKIQGTIVNSHFVFNDGYVPSNIKGFYRSILGRTDNSEVKYLYYPVTHLKSSYKYIHYLYKVKQTQAGKISRKQIMVPANLVKKQSN</sequence>
<dbReference type="AlphaFoldDB" id="A1ZXP9"/>
<evidence type="ECO:0000313" key="2">
    <source>
        <dbReference type="EMBL" id="EAY24828.1"/>
    </source>
</evidence>
<protein>
    <submittedName>
        <fullName evidence="2">Uncharacterized protein</fullName>
    </submittedName>
</protein>